<keyword evidence="3 8" id="KW-0863">Zinc-finger</keyword>
<evidence type="ECO:0000256" key="8">
    <source>
        <dbReference type="PROSITE-ProRule" id="PRU00175"/>
    </source>
</evidence>
<dbReference type="Gene3D" id="3.30.40.10">
    <property type="entry name" value="Zinc/RING finger domain, C3HC4 (zinc finger)"/>
    <property type="match status" value="1"/>
</dbReference>
<dbReference type="GO" id="GO:0003899">
    <property type="term" value="F:DNA-directed RNA polymerase activity"/>
    <property type="evidence" value="ECO:0007669"/>
    <property type="project" value="InterPro"/>
</dbReference>
<dbReference type="GO" id="GO:0005665">
    <property type="term" value="C:RNA polymerase II, core complex"/>
    <property type="evidence" value="ECO:0007669"/>
    <property type="project" value="TreeGrafter"/>
</dbReference>
<dbReference type="SMART" id="SM00184">
    <property type="entry name" value="RING"/>
    <property type="match status" value="1"/>
</dbReference>
<dbReference type="PANTHER" id="PTHR10535">
    <property type="entry name" value="DNA-DIRECTED RNA POLYMERASES I, II, AND III SUBUNIT RPABC1"/>
    <property type="match status" value="1"/>
</dbReference>
<dbReference type="InterPro" id="IPR013083">
    <property type="entry name" value="Znf_RING/FYVE/PHD"/>
</dbReference>
<dbReference type="Gene3D" id="3.10.20.90">
    <property type="entry name" value="Phosphatidylinositol 3-kinase Catalytic Subunit, Chain A, domain 1"/>
    <property type="match status" value="1"/>
</dbReference>
<evidence type="ECO:0000256" key="5">
    <source>
        <dbReference type="ARBA" id="ARBA00023163"/>
    </source>
</evidence>
<dbReference type="eggNOG" id="KOG3218">
    <property type="taxonomic scope" value="Eukaryota"/>
</dbReference>
<dbReference type="HAMAP" id="MF_00025">
    <property type="entry name" value="RNApol_Rpo5_RPB5"/>
    <property type="match status" value="1"/>
</dbReference>
<evidence type="ECO:0000256" key="1">
    <source>
        <dbReference type="ARBA" id="ARBA00004123"/>
    </source>
</evidence>
<keyword evidence="5" id="KW-0804">Transcription</keyword>
<dbReference type="InterPro" id="IPR005571">
    <property type="entry name" value="RNA_pol_Rpb5_N"/>
</dbReference>
<evidence type="ECO:0000256" key="9">
    <source>
        <dbReference type="SAM" id="MobiDB-lite"/>
    </source>
</evidence>
<dbReference type="Pfam" id="PF03871">
    <property type="entry name" value="RNA_pol_Rpb5_N"/>
    <property type="match status" value="1"/>
</dbReference>
<evidence type="ECO:0000256" key="3">
    <source>
        <dbReference type="ARBA" id="ARBA00022771"/>
    </source>
</evidence>
<evidence type="ECO:0000313" key="11">
    <source>
        <dbReference type="EMBL" id="EJK61509.1"/>
    </source>
</evidence>
<evidence type="ECO:0000256" key="6">
    <source>
        <dbReference type="ARBA" id="ARBA00023242"/>
    </source>
</evidence>
<feature type="domain" description="RING-type" evidence="10">
    <location>
        <begin position="61"/>
        <end position="101"/>
    </location>
</feature>
<protein>
    <recommendedName>
        <fullName evidence="10">RING-type domain-containing protein</fullName>
    </recommendedName>
</protein>
<dbReference type="OrthoDB" id="248779at2759"/>
<dbReference type="InterPro" id="IPR014381">
    <property type="entry name" value="Arch_Rpo5/euc_Rpb5"/>
</dbReference>
<dbReference type="EMBL" id="AGNL01019885">
    <property type="protein sequence ID" value="EJK61509.1"/>
    <property type="molecule type" value="Genomic_DNA"/>
</dbReference>
<dbReference type="InterPro" id="IPR036710">
    <property type="entry name" value="RNA_pol_Rpb5_N_sf"/>
</dbReference>
<sequence length="581" mass="67375">MSKRSSSSGRDSDLYNPSSKYEEFTEVQGLTLYEIYREPRRGDPSSTIRLDINDINAAFQCPICLGYIKNCRTVMECLHRFCEDCIEKYIRLGKKECPQCRKPVPSRRSLRTDKSFDALMRSIHGDVDEIEKYQEEKIVKANMQTIRDNATIRRKSSVNMCITRQSSVSLAANNKGLVNVRESEVVDLVLRKHNDERNVDRLRKEYLRVSKEITVEVLKKFLGKKLSYSYPSHFQVLALVDDNEVVLPEGVTLNLVLRDIYDLSAVQPLPREVLAHFFTLYRRLIREHGLLPWLARFALRAFRFMTWKVCCISWFWVEVAVLQGMLLPGNRSWFEPFEPKIRNAPPSGKIAPWTTCAAARVARDSLQDHQFHARQKGVHGQPRDERFDPVGLHAEVWGVPVARGAYYFGGEWVHFGKRPDGQFITVQVLTYSQEKADDDTNQLFVFFPEDEKVGVKPIKILTDRMKDEQVTNAILVLRGNITPFAKQAVAEMSDTFRIEHFKEAELLVDITEHTLVPEHQVLSQNEKQELLRRYRLRETQLPRIQPNDPVARYYGMKRGQVVKIIRPSETAGRYVTYRICM</sequence>
<dbReference type="AlphaFoldDB" id="K0S997"/>
<dbReference type="PROSITE" id="PS50089">
    <property type="entry name" value="ZF_RING_2"/>
    <property type="match status" value="1"/>
</dbReference>
<dbReference type="Proteomes" id="UP000266841">
    <property type="component" value="Unassembled WGS sequence"/>
</dbReference>
<proteinExistence type="inferred from homology"/>
<dbReference type="Pfam" id="PF13923">
    <property type="entry name" value="zf-C3HC4_2"/>
    <property type="match status" value="1"/>
</dbReference>
<keyword evidence="4" id="KW-0862">Zinc</keyword>
<dbReference type="SUPFAM" id="SSF57850">
    <property type="entry name" value="RING/U-box"/>
    <property type="match status" value="1"/>
</dbReference>
<feature type="region of interest" description="Disordered" evidence="9">
    <location>
        <begin position="1"/>
        <end position="20"/>
    </location>
</feature>
<evidence type="ECO:0000313" key="12">
    <source>
        <dbReference type="Proteomes" id="UP000266841"/>
    </source>
</evidence>
<evidence type="ECO:0000256" key="2">
    <source>
        <dbReference type="ARBA" id="ARBA00022723"/>
    </source>
</evidence>
<dbReference type="SUPFAM" id="SSF55287">
    <property type="entry name" value="RPB5-like RNA polymerase subunit"/>
    <property type="match status" value="1"/>
</dbReference>
<keyword evidence="12" id="KW-1185">Reference proteome</keyword>
<dbReference type="GO" id="GO:0042797">
    <property type="term" value="P:tRNA transcription by RNA polymerase III"/>
    <property type="evidence" value="ECO:0007669"/>
    <property type="project" value="TreeGrafter"/>
</dbReference>
<gene>
    <name evidence="11" type="ORF">THAOC_17988</name>
</gene>
<dbReference type="PANTHER" id="PTHR10535:SF0">
    <property type="entry name" value="DNA-DIRECTED RNA POLYMERASES I, II, AND III SUBUNIT RPABC1"/>
    <property type="match status" value="1"/>
</dbReference>
<organism evidence="11 12">
    <name type="scientific">Thalassiosira oceanica</name>
    <name type="common">Marine diatom</name>
    <dbReference type="NCBI Taxonomy" id="159749"/>
    <lineage>
        <taxon>Eukaryota</taxon>
        <taxon>Sar</taxon>
        <taxon>Stramenopiles</taxon>
        <taxon>Ochrophyta</taxon>
        <taxon>Bacillariophyta</taxon>
        <taxon>Coscinodiscophyceae</taxon>
        <taxon>Thalassiosirophycidae</taxon>
        <taxon>Thalassiosirales</taxon>
        <taxon>Thalassiosiraceae</taxon>
        <taxon>Thalassiosira</taxon>
    </lineage>
</organism>
<dbReference type="GO" id="GO:0005666">
    <property type="term" value="C:RNA polymerase III complex"/>
    <property type="evidence" value="ECO:0007669"/>
    <property type="project" value="TreeGrafter"/>
</dbReference>
<comment type="caution">
    <text evidence="11">The sequence shown here is derived from an EMBL/GenBank/DDBJ whole genome shotgun (WGS) entry which is preliminary data.</text>
</comment>
<dbReference type="InterPro" id="IPR001841">
    <property type="entry name" value="Znf_RING"/>
</dbReference>
<comment type="similarity">
    <text evidence="7">Belongs to the archaeal Rpo5/eukaryotic RPB5 RNA polymerase subunit family.</text>
</comment>
<dbReference type="NCBIfam" id="NF007129">
    <property type="entry name" value="PRK09570.1"/>
    <property type="match status" value="1"/>
</dbReference>
<keyword evidence="2" id="KW-0479">Metal-binding</keyword>
<dbReference type="Pfam" id="PF01191">
    <property type="entry name" value="RNA_pol_Rpb5_C"/>
    <property type="match status" value="1"/>
</dbReference>
<evidence type="ECO:0000259" key="10">
    <source>
        <dbReference type="PROSITE" id="PS50089"/>
    </source>
</evidence>
<name>K0S997_THAOC</name>
<reference evidence="11 12" key="1">
    <citation type="journal article" date="2012" name="Genome Biol.">
        <title>Genome and low-iron response of an oceanic diatom adapted to chronic iron limitation.</title>
        <authorList>
            <person name="Lommer M."/>
            <person name="Specht M."/>
            <person name="Roy A.S."/>
            <person name="Kraemer L."/>
            <person name="Andreson R."/>
            <person name="Gutowska M.A."/>
            <person name="Wolf J."/>
            <person name="Bergner S.V."/>
            <person name="Schilhabel M.B."/>
            <person name="Klostermeier U.C."/>
            <person name="Beiko R.G."/>
            <person name="Rosenstiel P."/>
            <person name="Hippler M."/>
            <person name="Laroche J."/>
        </authorList>
    </citation>
    <scope>NUCLEOTIDE SEQUENCE [LARGE SCALE GENOMIC DNA]</scope>
    <source>
        <strain evidence="11 12">CCMP1005</strain>
    </source>
</reference>
<accession>K0S997</accession>
<dbReference type="InterPro" id="IPR035913">
    <property type="entry name" value="RPB5-like_sf"/>
</dbReference>
<dbReference type="Gene3D" id="3.90.940.20">
    <property type="entry name" value="RPB5-like RNA polymerase subunit"/>
    <property type="match status" value="1"/>
</dbReference>
<dbReference type="FunFam" id="3.90.940.20:FF:000001">
    <property type="entry name" value="DNA-directed RNA polymerases I, II, and III subunit RPABC1"/>
    <property type="match status" value="1"/>
</dbReference>
<dbReference type="GO" id="GO:0005736">
    <property type="term" value="C:RNA polymerase I complex"/>
    <property type="evidence" value="ECO:0007669"/>
    <property type="project" value="TreeGrafter"/>
</dbReference>
<dbReference type="CDD" id="cd16531">
    <property type="entry name" value="RING-HC_RING1-like"/>
    <property type="match status" value="1"/>
</dbReference>
<dbReference type="Gene3D" id="3.40.1340.10">
    <property type="entry name" value="RNA polymerase, Rpb5, N-terminal domain"/>
    <property type="match status" value="1"/>
</dbReference>
<evidence type="ECO:0000256" key="4">
    <source>
        <dbReference type="ARBA" id="ARBA00022833"/>
    </source>
</evidence>
<dbReference type="eggNOG" id="KOG0311">
    <property type="taxonomic scope" value="Eukaryota"/>
</dbReference>
<dbReference type="SUPFAM" id="SSF53036">
    <property type="entry name" value="Eukaryotic RPB5 N-terminal domain"/>
    <property type="match status" value="1"/>
</dbReference>
<dbReference type="GO" id="GO:0008270">
    <property type="term" value="F:zinc ion binding"/>
    <property type="evidence" value="ECO:0007669"/>
    <property type="project" value="UniProtKB-KW"/>
</dbReference>
<dbReference type="InterPro" id="IPR017907">
    <property type="entry name" value="Znf_RING_CS"/>
</dbReference>
<evidence type="ECO:0000256" key="7">
    <source>
        <dbReference type="ARBA" id="ARBA00025765"/>
    </source>
</evidence>
<dbReference type="GO" id="GO:0006366">
    <property type="term" value="P:transcription by RNA polymerase II"/>
    <property type="evidence" value="ECO:0007669"/>
    <property type="project" value="TreeGrafter"/>
</dbReference>
<dbReference type="PROSITE" id="PS00518">
    <property type="entry name" value="ZF_RING_1"/>
    <property type="match status" value="1"/>
</dbReference>
<dbReference type="GO" id="GO:0003677">
    <property type="term" value="F:DNA binding"/>
    <property type="evidence" value="ECO:0007669"/>
    <property type="project" value="InterPro"/>
</dbReference>
<keyword evidence="6" id="KW-0539">Nucleus</keyword>
<dbReference type="GO" id="GO:0006362">
    <property type="term" value="P:transcription elongation by RNA polymerase I"/>
    <property type="evidence" value="ECO:0007669"/>
    <property type="project" value="TreeGrafter"/>
</dbReference>
<dbReference type="InterPro" id="IPR000783">
    <property type="entry name" value="RNA_pol_subH/Rpb5_C"/>
</dbReference>
<comment type="subcellular location">
    <subcellularLocation>
        <location evidence="1">Nucleus</location>
    </subcellularLocation>
</comment>